<keyword evidence="4 8" id="KW-0808">Transferase</keyword>
<evidence type="ECO:0000256" key="7">
    <source>
        <dbReference type="SAM" id="Phobius"/>
    </source>
</evidence>
<comment type="subcellular location">
    <subcellularLocation>
        <location evidence="1">Cell inner membrane</location>
    </subcellularLocation>
</comment>
<dbReference type="GO" id="GO:0005886">
    <property type="term" value="C:plasma membrane"/>
    <property type="evidence" value="ECO:0007669"/>
    <property type="project" value="UniProtKB-SubCell"/>
</dbReference>
<feature type="transmembrane region" description="Helical" evidence="7">
    <location>
        <begin position="12"/>
        <end position="40"/>
    </location>
</feature>
<keyword evidence="7" id="KW-0812">Transmembrane</keyword>
<evidence type="ECO:0000256" key="2">
    <source>
        <dbReference type="ARBA" id="ARBA00022475"/>
    </source>
</evidence>
<keyword evidence="7" id="KW-1133">Transmembrane helix</keyword>
<keyword evidence="2" id="KW-1003">Cell membrane</keyword>
<keyword evidence="3" id="KW-0997">Cell inner membrane</keyword>
<dbReference type="AlphaFoldDB" id="A0A556ML81"/>
<evidence type="ECO:0000256" key="4">
    <source>
        <dbReference type="ARBA" id="ARBA00022679"/>
    </source>
</evidence>
<reference evidence="8 9" key="1">
    <citation type="submission" date="2019-07" db="EMBL/GenBank/DDBJ databases">
        <authorList>
            <person name="Huq M.A."/>
        </authorList>
    </citation>
    <scope>NUCLEOTIDE SEQUENCE [LARGE SCALE GENOMIC DNA]</scope>
    <source>
        <strain evidence="8 9">MAH-19</strain>
    </source>
</reference>
<dbReference type="InterPro" id="IPR004960">
    <property type="entry name" value="LipA_acyltrans"/>
</dbReference>
<keyword evidence="5 7" id="KW-0472">Membrane</keyword>
<dbReference type="GO" id="GO:0016746">
    <property type="term" value="F:acyltransferase activity"/>
    <property type="evidence" value="ECO:0007669"/>
    <property type="project" value="UniProtKB-KW"/>
</dbReference>
<dbReference type="EMBL" id="VLPK01000002">
    <property type="protein sequence ID" value="TSJ40696.1"/>
    <property type="molecule type" value="Genomic_DNA"/>
</dbReference>
<dbReference type="Proteomes" id="UP000318733">
    <property type="component" value="Unassembled WGS sequence"/>
</dbReference>
<comment type="caution">
    <text evidence="8">The sequence shown here is derived from an EMBL/GenBank/DDBJ whole genome shotgun (WGS) entry which is preliminary data.</text>
</comment>
<dbReference type="RefSeq" id="WP_144248733.1">
    <property type="nucleotide sequence ID" value="NZ_VLPK01000002.1"/>
</dbReference>
<proteinExistence type="predicted"/>
<evidence type="ECO:0000313" key="9">
    <source>
        <dbReference type="Proteomes" id="UP000318733"/>
    </source>
</evidence>
<sequence length="293" mass="35007">MIKNGLLRLAILLLYLISLLPFWLLYIISDFLYILIYYIVHYRRRVVKENLKNSFPEKSKAELKVIEKQFFRYFADFIVETVKAISISEKELRRRVVLTNPEVMDNYYAQGRSIIAVGGHYCNWELAGLNFYFYTDKKFMIVYKPLSNAIFDKFFYRIRSRFGTIPVSMRQTLRKVIEVKNELSAIALLGDQTPSREEVNQFVEFLNQPTPVFLGIEKLAMSTDSVVVYYDMKRIKRGYYSYTLIPLFEEPKKTAPLEITKTHVKHLEDIIKQEPQYWLWSHRRWKFKPEDLN</sequence>
<gene>
    <name evidence="8" type="ORF">FO440_13200</name>
</gene>
<dbReference type="PANTHER" id="PTHR30606">
    <property type="entry name" value="LIPID A BIOSYNTHESIS LAUROYL ACYLTRANSFERASE"/>
    <property type="match status" value="1"/>
</dbReference>
<dbReference type="OrthoDB" id="9801955at2"/>
<keyword evidence="9" id="KW-1185">Reference proteome</keyword>
<evidence type="ECO:0000256" key="3">
    <source>
        <dbReference type="ARBA" id="ARBA00022519"/>
    </source>
</evidence>
<protein>
    <submittedName>
        <fullName evidence="8">Lysophospholipid acyltransferase family protein</fullName>
    </submittedName>
</protein>
<keyword evidence="6 8" id="KW-0012">Acyltransferase</keyword>
<accession>A0A556ML81</accession>
<dbReference type="GO" id="GO:0009247">
    <property type="term" value="P:glycolipid biosynthetic process"/>
    <property type="evidence" value="ECO:0007669"/>
    <property type="project" value="UniProtKB-ARBA"/>
</dbReference>
<dbReference type="Pfam" id="PF03279">
    <property type="entry name" value="Lip_A_acyltrans"/>
    <property type="match status" value="1"/>
</dbReference>
<organism evidence="8 9">
    <name type="scientific">Mucilaginibacter corticis</name>
    <dbReference type="NCBI Taxonomy" id="2597670"/>
    <lineage>
        <taxon>Bacteria</taxon>
        <taxon>Pseudomonadati</taxon>
        <taxon>Bacteroidota</taxon>
        <taxon>Sphingobacteriia</taxon>
        <taxon>Sphingobacteriales</taxon>
        <taxon>Sphingobacteriaceae</taxon>
        <taxon>Mucilaginibacter</taxon>
    </lineage>
</organism>
<dbReference type="CDD" id="cd07984">
    <property type="entry name" value="LPLAT_LABLAT-like"/>
    <property type="match status" value="1"/>
</dbReference>
<dbReference type="PIRSF" id="PIRSF026649">
    <property type="entry name" value="MsbB"/>
    <property type="match status" value="1"/>
</dbReference>
<evidence type="ECO:0000256" key="1">
    <source>
        <dbReference type="ARBA" id="ARBA00004533"/>
    </source>
</evidence>
<evidence type="ECO:0000313" key="8">
    <source>
        <dbReference type="EMBL" id="TSJ40696.1"/>
    </source>
</evidence>
<evidence type="ECO:0000256" key="5">
    <source>
        <dbReference type="ARBA" id="ARBA00023136"/>
    </source>
</evidence>
<evidence type="ECO:0000256" key="6">
    <source>
        <dbReference type="ARBA" id="ARBA00023315"/>
    </source>
</evidence>
<name>A0A556ML81_9SPHI</name>
<dbReference type="PANTHER" id="PTHR30606:SF10">
    <property type="entry name" value="PHOSPHATIDYLINOSITOL MANNOSIDE ACYLTRANSFERASE"/>
    <property type="match status" value="1"/>
</dbReference>